<dbReference type="GO" id="GO:0005886">
    <property type="term" value="C:plasma membrane"/>
    <property type="evidence" value="ECO:0007669"/>
    <property type="project" value="UniProtKB-SubCell"/>
</dbReference>
<keyword evidence="4 8" id="KW-0812">Transmembrane</keyword>
<feature type="transmembrane region" description="Helical" evidence="8">
    <location>
        <begin position="288"/>
        <end position="307"/>
    </location>
</feature>
<keyword evidence="5 8" id="KW-1133">Transmembrane helix</keyword>
<proteinExistence type="predicted"/>
<dbReference type="AlphaFoldDB" id="A0A2W4XA35"/>
<evidence type="ECO:0000256" key="3">
    <source>
        <dbReference type="ARBA" id="ARBA00022475"/>
    </source>
</evidence>
<gene>
    <name evidence="10" type="ORF">DCF15_12100</name>
</gene>
<feature type="region of interest" description="Disordered" evidence="7">
    <location>
        <begin position="404"/>
        <end position="445"/>
    </location>
</feature>
<evidence type="ECO:0000256" key="7">
    <source>
        <dbReference type="SAM" id="MobiDB-lite"/>
    </source>
</evidence>
<evidence type="ECO:0000313" key="10">
    <source>
        <dbReference type="EMBL" id="PZO54103.1"/>
    </source>
</evidence>
<sequence>MQTQLFRSLRNPVFARLYIAQTTNLLGDALTWLGLALLAFELAGNKSAVVLSVALTLRVSAFVLISPFAGVLADRSDRKTIMVIAHLARMCIISLLPFVNAIWQIYAIVLALNIFNAFFTPTYQATIPLVTSQQDYPQAIALSSATFQLLGVLGPGIAGAVAAFVGTRQIFFLDGLTFLIAAILIVTLPGNLRVKQSSSHNPSNKKWQEVQAGTIRLFRDRYLRYALAMQLVVSVTGAQILINTVGYVQGTLKLSSVQYGWAMGAFGIGATLAASTVGSLGQRWTRQALMLVGAVLITGALLPASYVGLAPLLMLWLVAGAGQTLVNVSAQTLIADRTPTEFQGRVYGAQFAWSHLWWVFSYPLAGWLGSYQSEAPFFYGSLVGGLLLIAVQLVLSPRKEHPVNSATHQEWHEHEHTHDEAHQHQHHEDTSVVEPHRHPHPHSLDPLLNLERFRG</sequence>
<dbReference type="InterPro" id="IPR020846">
    <property type="entry name" value="MFS_dom"/>
</dbReference>
<feature type="transmembrane region" description="Helical" evidence="8">
    <location>
        <begin position="170"/>
        <end position="188"/>
    </location>
</feature>
<feature type="transmembrane region" description="Helical" evidence="8">
    <location>
        <begin position="377"/>
        <end position="395"/>
    </location>
</feature>
<evidence type="ECO:0000256" key="2">
    <source>
        <dbReference type="ARBA" id="ARBA00022448"/>
    </source>
</evidence>
<dbReference type="InterPro" id="IPR010290">
    <property type="entry name" value="TM_effector"/>
</dbReference>
<comment type="subcellular location">
    <subcellularLocation>
        <location evidence="1">Cell membrane</location>
        <topology evidence="1">Multi-pass membrane protein</topology>
    </subcellularLocation>
</comment>
<feature type="domain" description="Major facilitator superfamily (MFS) profile" evidence="9">
    <location>
        <begin position="13"/>
        <end position="399"/>
    </location>
</feature>
<evidence type="ECO:0000256" key="6">
    <source>
        <dbReference type="ARBA" id="ARBA00023136"/>
    </source>
</evidence>
<dbReference type="Proteomes" id="UP000249794">
    <property type="component" value="Unassembled WGS sequence"/>
</dbReference>
<evidence type="ECO:0000256" key="4">
    <source>
        <dbReference type="ARBA" id="ARBA00022692"/>
    </source>
</evidence>
<dbReference type="PANTHER" id="PTHR43266:SF2">
    <property type="entry name" value="MAJOR FACILITATOR SUPERFAMILY (MFS) PROFILE DOMAIN-CONTAINING PROTEIN"/>
    <property type="match status" value="1"/>
</dbReference>
<name>A0A2W4XA35_9CYAN</name>
<dbReference type="GO" id="GO:0022857">
    <property type="term" value="F:transmembrane transporter activity"/>
    <property type="evidence" value="ECO:0007669"/>
    <property type="project" value="InterPro"/>
</dbReference>
<reference evidence="11" key="1">
    <citation type="submission" date="2018-04" db="EMBL/GenBank/DDBJ databases">
        <authorList>
            <person name="Cornet L."/>
        </authorList>
    </citation>
    <scope>NUCLEOTIDE SEQUENCE [LARGE SCALE GENOMIC DNA]</scope>
</reference>
<dbReference type="Gene3D" id="1.20.1250.20">
    <property type="entry name" value="MFS general substrate transporter like domains"/>
    <property type="match status" value="1"/>
</dbReference>
<dbReference type="InterPro" id="IPR036259">
    <property type="entry name" value="MFS_trans_sf"/>
</dbReference>
<dbReference type="Pfam" id="PF05977">
    <property type="entry name" value="MFS_3"/>
    <property type="match status" value="1"/>
</dbReference>
<dbReference type="EMBL" id="QBMP01000120">
    <property type="protein sequence ID" value="PZO54103.1"/>
    <property type="molecule type" value="Genomic_DNA"/>
</dbReference>
<dbReference type="SUPFAM" id="SSF103473">
    <property type="entry name" value="MFS general substrate transporter"/>
    <property type="match status" value="1"/>
</dbReference>
<reference evidence="10 11" key="2">
    <citation type="submission" date="2018-06" db="EMBL/GenBank/DDBJ databases">
        <title>Metagenomic assembly of (sub)arctic Cyanobacteria and their associated microbiome from non-axenic cultures.</title>
        <authorList>
            <person name="Baurain D."/>
        </authorList>
    </citation>
    <scope>NUCLEOTIDE SEQUENCE [LARGE SCALE GENOMIC DNA]</scope>
    <source>
        <strain evidence="10">ULC027bin1</strain>
    </source>
</reference>
<evidence type="ECO:0000256" key="5">
    <source>
        <dbReference type="ARBA" id="ARBA00022989"/>
    </source>
</evidence>
<keyword evidence="6 8" id="KW-0472">Membrane</keyword>
<evidence type="ECO:0000256" key="8">
    <source>
        <dbReference type="SAM" id="Phobius"/>
    </source>
</evidence>
<dbReference type="PANTHER" id="PTHR43266">
    <property type="entry name" value="MACROLIDE-EFFLUX PROTEIN"/>
    <property type="match status" value="1"/>
</dbReference>
<evidence type="ECO:0000313" key="11">
    <source>
        <dbReference type="Proteomes" id="UP000249794"/>
    </source>
</evidence>
<feature type="transmembrane region" description="Helical" evidence="8">
    <location>
        <begin position="225"/>
        <end position="247"/>
    </location>
</feature>
<dbReference type="PROSITE" id="PS50850">
    <property type="entry name" value="MFS"/>
    <property type="match status" value="1"/>
</dbReference>
<keyword evidence="2" id="KW-0813">Transport</keyword>
<accession>A0A2W4XA35</accession>
<keyword evidence="3" id="KW-1003">Cell membrane</keyword>
<evidence type="ECO:0000259" key="9">
    <source>
        <dbReference type="PROSITE" id="PS50850"/>
    </source>
</evidence>
<feature type="compositionally biased region" description="Basic and acidic residues" evidence="7">
    <location>
        <begin position="409"/>
        <end position="436"/>
    </location>
</feature>
<feature type="transmembrane region" description="Helical" evidence="8">
    <location>
        <begin position="49"/>
        <end position="73"/>
    </location>
</feature>
<evidence type="ECO:0000256" key="1">
    <source>
        <dbReference type="ARBA" id="ARBA00004651"/>
    </source>
</evidence>
<feature type="transmembrane region" description="Helical" evidence="8">
    <location>
        <begin position="259"/>
        <end position="281"/>
    </location>
</feature>
<dbReference type="CDD" id="cd06173">
    <property type="entry name" value="MFS_MefA_like"/>
    <property type="match status" value="1"/>
</dbReference>
<protein>
    <submittedName>
        <fullName evidence="10">MFS transporter</fullName>
    </submittedName>
</protein>
<comment type="caution">
    <text evidence="10">The sequence shown here is derived from an EMBL/GenBank/DDBJ whole genome shotgun (WGS) entry which is preliminary data.</text>
</comment>
<organism evidence="10 11">
    <name type="scientific">Phormidesmis priestleyi</name>
    <dbReference type="NCBI Taxonomy" id="268141"/>
    <lineage>
        <taxon>Bacteria</taxon>
        <taxon>Bacillati</taxon>
        <taxon>Cyanobacteriota</taxon>
        <taxon>Cyanophyceae</taxon>
        <taxon>Leptolyngbyales</taxon>
        <taxon>Leptolyngbyaceae</taxon>
        <taxon>Phormidesmis</taxon>
    </lineage>
</organism>